<feature type="binding site" evidence="10">
    <location>
        <position position="355"/>
    </location>
    <ligand>
        <name>ATP</name>
        <dbReference type="ChEBI" id="CHEBI:30616"/>
    </ligand>
</feature>
<evidence type="ECO:0000256" key="10">
    <source>
        <dbReference type="PIRSR" id="PIRSR001589-2"/>
    </source>
</evidence>
<keyword evidence="6 9" id="KW-0061">Asparagine biosynthesis</keyword>
<dbReference type="GO" id="GO:0005829">
    <property type="term" value="C:cytosol"/>
    <property type="evidence" value="ECO:0007669"/>
    <property type="project" value="TreeGrafter"/>
</dbReference>
<dbReference type="Pfam" id="PF00733">
    <property type="entry name" value="Asn_synthase"/>
    <property type="match status" value="1"/>
</dbReference>
<evidence type="ECO:0000313" key="14">
    <source>
        <dbReference type="EMBL" id="SEM40431.1"/>
    </source>
</evidence>
<evidence type="ECO:0000256" key="8">
    <source>
        <dbReference type="ARBA" id="ARBA00048741"/>
    </source>
</evidence>
<dbReference type="Gene3D" id="3.60.20.10">
    <property type="entry name" value="Glutamine Phosphoribosylpyrophosphate, subunit 1, domain 1"/>
    <property type="match status" value="1"/>
</dbReference>
<evidence type="ECO:0000256" key="9">
    <source>
        <dbReference type="PIRSR" id="PIRSR001589-1"/>
    </source>
</evidence>
<comment type="pathway">
    <text evidence="1">Amino-acid biosynthesis; L-asparagine biosynthesis; L-asparagine from L-aspartate (L-Gln route): step 1/1.</text>
</comment>
<dbReference type="PIRSF" id="PIRSF001589">
    <property type="entry name" value="Asn_synthetase_glu-h"/>
    <property type="match status" value="1"/>
</dbReference>
<evidence type="ECO:0000256" key="1">
    <source>
        <dbReference type="ARBA" id="ARBA00005187"/>
    </source>
</evidence>
<comment type="catalytic activity">
    <reaction evidence="8">
        <text>L-aspartate + L-glutamine + ATP + H2O = L-asparagine + L-glutamate + AMP + diphosphate + H(+)</text>
        <dbReference type="Rhea" id="RHEA:12228"/>
        <dbReference type="ChEBI" id="CHEBI:15377"/>
        <dbReference type="ChEBI" id="CHEBI:15378"/>
        <dbReference type="ChEBI" id="CHEBI:29985"/>
        <dbReference type="ChEBI" id="CHEBI:29991"/>
        <dbReference type="ChEBI" id="CHEBI:30616"/>
        <dbReference type="ChEBI" id="CHEBI:33019"/>
        <dbReference type="ChEBI" id="CHEBI:58048"/>
        <dbReference type="ChEBI" id="CHEBI:58359"/>
        <dbReference type="ChEBI" id="CHEBI:456215"/>
        <dbReference type="EC" id="6.3.5.4"/>
    </reaction>
</comment>
<dbReference type="GO" id="GO:0006529">
    <property type="term" value="P:asparagine biosynthetic process"/>
    <property type="evidence" value="ECO:0007669"/>
    <property type="project" value="UniProtKB-KW"/>
</dbReference>
<feature type="binding site" evidence="10">
    <location>
        <begin position="428"/>
        <end position="429"/>
    </location>
    <ligand>
        <name>ATP</name>
        <dbReference type="ChEBI" id="CHEBI:30616"/>
    </ligand>
</feature>
<feature type="site" description="Important for beta-aspartyl-AMP intermediate formation" evidence="11">
    <location>
        <position position="430"/>
    </location>
</feature>
<dbReference type="PANTHER" id="PTHR43284:SF1">
    <property type="entry name" value="ASPARAGINE SYNTHETASE"/>
    <property type="match status" value="1"/>
</dbReference>
<evidence type="ECO:0000259" key="13">
    <source>
        <dbReference type="PROSITE" id="PS51278"/>
    </source>
</evidence>
<evidence type="ECO:0000256" key="2">
    <source>
        <dbReference type="ARBA" id="ARBA00005752"/>
    </source>
</evidence>
<dbReference type="STRING" id="930146.SAMN05192533_102493"/>
<dbReference type="Gene3D" id="3.40.50.620">
    <property type="entry name" value="HUPs"/>
    <property type="match status" value="1"/>
</dbReference>
<keyword evidence="5 10" id="KW-0067">ATP-binding</keyword>
<dbReference type="CDD" id="cd01991">
    <property type="entry name" value="Asn_synthase_B_C"/>
    <property type="match status" value="1"/>
</dbReference>
<keyword evidence="4 10" id="KW-0547">Nucleotide-binding</keyword>
<keyword evidence="7 9" id="KW-0315">Glutamine amidotransferase</keyword>
<feature type="compositionally biased region" description="Polar residues" evidence="12">
    <location>
        <begin position="1"/>
        <end position="11"/>
    </location>
</feature>
<dbReference type="CDD" id="cd00712">
    <property type="entry name" value="AsnB"/>
    <property type="match status" value="1"/>
</dbReference>
<dbReference type="PANTHER" id="PTHR43284">
    <property type="entry name" value="ASPARAGINE SYNTHETASE (GLUTAMINE-HYDROLYZING)"/>
    <property type="match status" value="1"/>
</dbReference>
<keyword evidence="15" id="KW-1185">Reference proteome</keyword>
<dbReference type="SUPFAM" id="SSF56235">
    <property type="entry name" value="N-terminal nucleophile aminohydrolases (Ntn hydrolases)"/>
    <property type="match status" value="1"/>
</dbReference>
<evidence type="ECO:0000256" key="3">
    <source>
        <dbReference type="ARBA" id="ARBA00012737"/>
    </source>
</evidence>
<feature type="region of interest" description="Disordered" evidence="12">
    <location>
        <begin position="1"/>
        <end position="26"/>
    </location>
</feature>
<dbReference type="InterPro" id="IPR017932">
    <property type="entry name" value="GATase_2_dom"/>
</dbReference>
<feature type="domain" description="Glutamine amidotransferase type-2" evidence="13">
    <location>
        <begin position="69"/>
        <end position="281"/>
    </location>
</feature>
<proteinExistence type="inferred from homology"/>
<gene>
    <name evidence="14" type="ORF">SAMN05192533_102493</name>
</gene>
<reference evidence="15" key="1">
    <citation type="submission" date="2016-10" db="EMBL/GenBank/DDBJ databases">
        <authorList>
            <person name="Varghese N."/>
            <person name="Submissions S."/>
        </authorList>
    </citation>
    <scope>NUCLEOTIDE SEQUENCE [LARGE SCALE GENOMIC DNA]</scope>
    <source>
        <strain evidence="15">B48,IBRC-M 10115,DSM 25386,CECT 8001</strain>
    </source>
</reference>
<protein>
    <recommendedName>
        <fullName evidence="3">asparagine synthase (glutamine-hydrolyzing)</fullName>
        <ecNumber evidence="3">6.3.5.4</ecNumber>
    </recommendedName>
</protein>
<accession>A0A1H7Y390</accession>
<organism evidence="14 15">
    <name type="scientific">Mesobacillus persicus</name>
    <dbReference type="NCBI Taxonomy" id="930146"/>
    <lineage>
        <taxon>Bacteria</taxon>
        <taxon>Bacillati</taxon>
        <taxon>Bacillota</taxon>
        <taxon>Bacilli</taxon>
        <taxon>Bacillales</taxon>
        <taxon>Bacillaceae</taxon>
        <taxon>Mesobacillus</taxon>
    </lineage>
</organism>
<evidence type="ECO:0000256" key="7">
    <source>
        <dbReference type="ARBA" id="ARBA00022962"/>
    </source>
</evidence>
<evidence type="ECO:0000256" key="4">
    <source>
        <dbReference type="ARBA" id="ARBA00022741"/>
    </source>
</evidence>
<feature type="active site" description="For GATase activity" evidence="9">
    <location>
        <position position="69"/>
    </location>
</feature>
<dbReference type="Pfam" id="PF13537">
    <property type="entry name" value="GATase_7"/>
    <property type="match status" value="1"/>
</dbReference>
<dbReference type="GO" id="GO:0005524">
    <property type="term" value="F:ATP binding"/>
    <property type="evidence" value="ECO:0007669"/>
    <property type="project" value="UniProtKB-KW"/>
</dbReference>
<evidence type="ECO:0000256" key="5">
    <source>
        <dbReference type="ARBA" id="ARBA00022840"/>
    </source>
</evidence>
<dbReference type="EC" id="6.3.5.4" evidence="3"/>
<dbReference type="GO" id="GO:0004066">
    <property type="term" value="F:asparagine synthase (glutamine-hydrolyzing) activity"/>
    <property type="evidence" value="ECO:0007669"/>
    <property type="project" value="UniProtKB-EC"/>
</dbReference>
<keyword evidence="9" id="KW-0028">Amino-acid biosynthesis</keyword>
<dbReference type="InterPro" id="IPR029055">
    <property type="entry name" value="Ntn_hydrolases_N"/>
</dbReference>
<dbReference type="InterPro" id="IPR033738">
    <property type="entry name" value="AsnB_N"/>
</dbReference>
<dbReference type="InterPro" id="IPR014729">
    <property type="entry name" value="Rossmann-like_a/b/a_fold"/>
</dbReference>
<dbReference type="PROSITE" id="PS51278">
    <property type="entry name" value="GATASE_TYPE_2"/>
    <property type="match status" value="1"/>
</dbReference>
<dbReference type="AlphaFoldDB" id="A0A1H7Y390"/>
<sequence length="699" mass="80575">MSCGSSGTGETPQERKRRGGSPHAPLFAERQERKATAALSSGIKLVKTVLIEGYYEILIIMEKVTYIMCGFIGCVHENAQNYSSEQKQLFKNMNSLITHRGPDDEGYYYDSNIQFGFRRLSIIDIECGSQPLTYENERYWIIFNGEIYNYLELREELINQGLEFATHSDTEVIIALYSHLKEKAVEKLRGMFAFVIWDKQEQILYGARDQFGIKPFFYFDDGEKTFFASEKKSILLALENDVLDYESLQHYLTYQFVPEPNTMSKGIQKLEPGHYFTKKIGSPMQVSRYWKAHFQPVNKSEDEFTKEIRDVLYDSVKIHMRSDVPVGSFLSGGIDSSIIASIAKEYHPGIKTFSVGFENNGFSEIDVAKETADKLGLENISYVISPEEYIAELPKIMWHMDDPLADPACVPLYFVAREARKHVTVVLSGEGADELFGGYNIYREPQDLEIFNKIPSILKSLLKVLSRIMPEGMKGKSFIERGVTPMEERYIGNAKMFLEDEKRKLLNVYQQGLHYTDVTKPLYTESKGYDPVDRMQYIDIHTWMRGDILLKADKMTMAHSLELRVPFLDKAVFDVASKIPTSLKTANGTTKYILRKAAEGVVPDHVLTRKKLGFPVPIRHWLKNEMNDWAKTLIKESNTDHLINKSYVLTLLEDHCQNKADNSRKIWTVLMFMLWHDVYVEKKYSFDEELLRKKSLQTN</sequence>
<feature type="binding site" evidence="10">
    <location>
        <position position="169"/>
    </location>
    <ligand>
        <name>L-glutamine</name>
        <dbReference type="ChEBI" id="CHEBI:58359"/>
    </ligand>
</feature>
<evidence type="ECO:0000256" key="11">
    <source>
        <dbReference type="PIRSR" id="PIRSR001589-3"/>
    </source>
</evidence>
<dbReference type="Proteomes" id="UP000198553">
    <property type="component" value="Unassembled WGS sequence"/>
</dbReference>
<comment type="similarity">
    <text evidence="2">Belongs to the asparagine synthetase family.</text>
</comment>
<dbReference type="InterPro" id="IPR006426">
    <property type="entry name" value="Asn_synth_AEB"/>
</dbReference>
<evidence type="ECO:0000256" key="12">
    <source>
        <dbReference type="SAM" id="MobiDB-lite"/>
    </source>
</evidence>
<dbReference type="NCBIfam" id="TIGR01536">
    <property type="entry name" value="asn_synth_AEB"/>
    <property type="match status" value="1"/>
</dbReference>
<evidence type="ECO:0000256" key="6">
    <source>
        <dbReference type="ARBA" id="ARBA00022888"/>
    </source>
</evidence>
<dbReference type="InterPro" id="IPR051786">
    <property type="entry name" value="ASN_synthetase/amidase"/>
</dbReference>
<name>A0A1H7Y390_9BACI</name>
<dbReference type="SUPFAM" id="SSF52402">
    <property type="entry name" value="Adenine nucleotide alpha hydrolases-like"/>
    <property type="match status" value="1"/>
</dbReference>
<dbReference type="InterPro" id="IPR001962">
    <property type="entry name" value="Asn_synthase"/>
</dbReference>
<evidence type="ECO:0000313" key="15">
    <source>
        <dbReference type="Proteomes" id="UP000198553"/>
    </source>
</evidence>
<dbReference type="EMBL" id="FOBW01000002">
    <property type="protein sequence ID" value="SEM40431.1"/>
    <property type="molecule type" value="Genomic_DNA"/>
</dbReference>